<dbReference type="PANTHER" id="PTHR37823">
    <property type="entry name" value="CYTOCHROME C-553-LIKE"/>
    <property type="match status" value="1"/>
</dbReference>
<keyword evidence="4" id="KW-0249">Electron transport</keyword>
<keyword evidence="9" id="KW-1185">Reference proteome</keyword>
<evidence type="ECO:0000256" key="6">
    <source>
        <dbReference type="PROSITE-ProRule" id="PRU00433"/>
    </source>
</evidence>
<accession>A0ABX4S0C0</accession>
<dbReference type="RefSeq" id="WP_101471908.1">
    <property type="nucleotide sequence ID" value="NZ_PJND01000007.1"/>
</dbReference>
<dbReference type="PRINTS" id="PR00605">
    <property type="entry name" value="CYTCHROMECIC"/>
</dbReference>
<feature type="domain" description="Cytochrome c" evidence="7">
    <location>
        <begin position="21"/>
        <end position="96"/>
    </location>
</feature>
<evidence type="ECO:0000256" key="1">
    <source>
        <dbReference type="ARBA" id="ARBA00022448"/>
    </source>
</evidence>
<evidence type="ECO:0000313" key="9">
    <source>
        <dbReference type="Proteomes" id="UP000233767"/>
    </source>
</evidence>
<dbReference type="Pfam" id="PF13442">
    <property type="entry name" value="Cytochrome_CBB3"/>
    <property type="match status" value="1"/>
</dbReference>
<dbReference type="InterPro" id="IPR036909">
    <property type="entry name" value="Cyt_c-like_dom_sf"/>
</dbReference>
<evidence type="ECO:0000256" key="5">
    <source>
        <dbReference type="ARBA" id="ARBA00023004"/>
    </source>
</evidence>
<dbReference type="PROSITE" id="PS51007">
    <property type="entry name" value="CYTC"/>
    <property type="match status" value="1"/>
</dbReference>
<dbReference type="Proteomes" id="UP000233767">
    <property type="component" value="Unassembled WGS sequence"/>
</dbReference>
<organism evidence="8 9">
    <name type="scientific">Flavobacterium lindanitolerans</name>
    <dbReference type="NCBI Taxonomy" id="428988"/>
    <lineage>
        <taxon>Bacteria</taxon>
        <taxon>Pseudomonadati</taxon>
        <taxon>Bacteroidota</taxon>
        <taxon>Flavobacteriia</taxon>
        <taxon>Flavobacteriales</taxon>
        <taxon>Flavobacteriaceae</taxon>
        <taxon>Flavobacterium</taxon>
    </lineage>
</organism>
<reference evidence="8 9" key="1">
    <citation type="submission" date="2017-12" db="EMBL/GenBank/DDBJ databases">
        <title>Genomic Encyclopedia of Type Strains, Phase III (KMG-III): the genomes of soil and plant-associated and newly described type strains.</title>
        <authorList>
            <person name="Whitman W."/>
        </authorList>
    </citation>
    <scope>NUCLEOTIDE SEQUENCE [LARGE SCALE GENOMIC DNA]</scope>
    <source>
        <strain evidence="8 9">IP-10</strain>
    </source>
</reference>
<evidence type="ECO:0000313" key="8">
    <source>
        <dbReference type="EMBL" id="PKW30254.1"/>
    </source>
</evidence>
<protein>
    <submittedName>
        <fullName evidence="8">Cbb3-type cytochrome c oxidase subunit III</fullName>
    </submittedName>
</protein>
<keyword evidence="1" id="KW-0813">Transport</keyword>
<dbReference type="PANTHER" id="PTHR37823:SF1">
    <property type="entry name" value="CYTOCHROME C-553-LIKE"/>
    <property type="match status" value="1"/>
</dbReference>
<dbReference type="InterPro" id="IPR009056">
    <property type="entry name" value="Cyt_c-like_dom"/>
</dbReference>
<proteinExistence type="predicted"/>
<comment type="caution">
    <text evidence="8">The sequence shown here is derived from an EMBL/GenBank/DDBJ whole genome shotgun (WGS) entry which is preliminary data.</text>
</comment>
<dbReference type="InterPro" id="IPR051811">
    <property type="entry name" value="Cytochrome_c550/c551-like"/>
</dbReference>
<keyword evidence="2 6" id="KW-0349">Heme</keyword>
<dbReference type="InterPro" id="IPR008168">
    <property type="entry name" value="Cyt_C_IC"/>
</dbReference>
<gene>
    <name evidence="8" type="ORF">B0G92_1910</name>
</gene>
<name>A0ABX4S0C0_9FLAO</name>
<evidence type="ECO:0000256" key="2">
    <source>
        <dbReference type="ARBA" id="ARBA00022617"/>
    </source>
</evidence>
<dbReference type="SUPFAM" id="SSF46626">
    <property type="entry name" value="Cytochrome c"/>
    <property type="match status" value="1"/>
</dbReference>
<dbReference type="Gene3D" id="1.10.760.10">
    <property type="entry name" value="Cytochrome c-like domain"/>
    <property type="match status" value="1"/>
</dbReference>
<keyword evidence="3 6" id="KW-0479">Metal-binding</keyword>
<evidence type="ECO:0000256" key="3">
    <source>
        <dbReference type="ARBA" id="ARBA00022723"/>
    </source>
</evidence>
<evidence type="ECO:0000256" key="4">
    <source>
        <dbReference type="ARBA" id="ARBA00022982"/>
    </source>
</evidence>
<evidence type="ECO:0000259" key="7">
    <source>
        <dbReference type="PROSITE" id="PS51007"/>
    </source>
</evidence>
<dbReference type="EMBL" id="PJND01000007">
    <property type="protein sequence ID" value="PKW30254.1"/>
    <property type="molecule type" value="Genomic_DNA"/>
</dbReference>
<keyword evidence="5 6" id="KW-0408">Iron</keyword>
<sequence>MKTFLYIGLLTASIHQTKAQNNTAEGKSIFEHKCQRCHGSDGTKGLFGAKNLQLSRLENTELILVISKGRRGMPRWEKRLSQTEIESVATYIKSLRK</sequence>